<dbReference type="Proteomes" id="UP001337305">
    <property type="component" value="Unassembled WGS sequence"/>
</dbReference>
<comment type="caution">
    <text evidence="3">The sequence shown here is derived from an EMBL/GenBank/DDBJ whole genome shotgun (WGS) entry which is preliminary data.</text>
</comment>
<dbReference type="RefSeq" id="WP_303306188.1">
    <property type="nucleotide sequence ID" value="NZ_JAODOP010000004.1"/>
</dbReference>
<feature type="signal peptide" evidence="2">
    <location>
        <begin position="1"/>
        <end position="20"/>
    </location>
</feature>
<evidence type="ECO:0000313" key="4">
    <source>
        <dbReference type="Proteomes" id="UP001337305"/>
    </source>
</evidence>
<keyword evidence="4" id="KW-1185">Reference proteome</keyword>
<keyword evidence="2" id="KW-0732">Signal</keyword>
<reference evidence="3 4" key="1">
    <citation type="submission" date="2022-09" db="EMBL/GenBank/DDBJ databases">
        <title>Genome sequencing of Flavivirga sp. MEBiC05379.</title>
        <authorList>
            <person name="Oh H.-M."/>
            <person name="Kwon K.K."/>
            <person name="Park M.J."/>
            <person name="Yang S.-H."/>
        </authorList>
    </citation>
    <scope>NUCLEOTIDE SEQUENCE [LARGE SCALE GENOMIC DNA]</scope>
    <source>
        <strain evidence="3 4">MEBiC05379</strain>
    </source>
</reference>
<sequence>MKKTPLILIVIIVLTTLSTASCSNDDNSLTNEITAIDPGNDPNFTIVANNDPGLTNFNRKVVVFGIDIYAASKVEDAKLLHAANIMAQYLDNNEDGTIDNQLVVDKMIENKAFLFMWKTESDQPSSPPTGREGQDLGADETVPAWHTNGHTGQFDASLEEIWHIINLAGHAKVYPTVFGLKHGTDLANAMDIARGGYFETIPTTYPTTAWYTYDDTTCGYEDCMTIEYWYWSMSSILGAQENRLDEIQQEWKLNTKTKVENNDSAIYTLLTNPQYKFPTVLPDGSYRQ</sequence>
<evidence type="ECO:0000313" key="3">
    <source>
        <dbReference type="EMBL" id="MEF3833849.1"/>
    </source>
</evidence>
<feature type="region of interest" description="Disordered" evidence="1">
    <location>
        <begin position="119"/>
        <end position="139"/>
    </location>
</feature>
<proteinExistence type="predicted"/>
<feature type="chain" id="PRO_5046198114" evidence="2">
    <location>
        <begin position="21"/>
        <end position="288"/>
    </location>
</feature>
<evidence type="ECO:0000256" key="1">
    <source>
        <dbReference type="SAM" id="MobiDB-lite"/>
    </source>
</evidence>
<accession>A0ABU7XTS1</accession>
<dbReference type="PROSITE" id="PS51257">
    <property type="entry name" value="PROKAR_LIPOPROTEIN"/>
    <property type="match status" value="1"/>
</dbReference>
<name>A0ABU7XTS1_9FLAO</name>
<dbReference type="EMBL" id="JAODOP010000004">
    <property type="protein sequence ID" value="MEF3833849.1"/>
    <property type="molecule type" value="Genomic_DNA"/>
</dbReference>
<organism evidence="3 4">
    <name type="scientific">Flavivirga spongiicola</name>
    <dbReference type="NCBI Taxonomy" id="421621"/>
    <lineage>
        <taxon>Bacteria</taxon>
        <taxon>Pseudomonadati</taxon>
        <taxon>Bacteroidota</taxon>
        <taxon>Flavobacteriia</taxon>
        <taxon>Flavobacteriales</taxon>
        <taxon>Flavobacteriaceae</taxon>
        <taxon>Flavivirga</taxon>
    </lineage>
</organism>
<protein>
    <submittedName>
        <fullName evidence="3">Uncharacterized protein</fullName>
    </submittedName>
</protein>
<gene>
    <name evidence="3" type="ORF">N1F79_11965</name>
</gene>
<evidence type="ECO:0000256" key="2">
    <source>
        <dbReference type="SAM" id="SignalP"/>
    </source>
</evidence>